<dbReference type="GO" id="GO:0009922">
    <property type="term" value="F:fatty acid elongase activity"/>
    <property type="evidence" value="ECO:0007669"/>
    <property type="project" value="InterPro"/>
</dbReference>
<evidence type="ECO:0000256" key="1">
    <source>
        <dbReference type="ARBA" id="ARBA00004141"/>
    </source>
</evidence>
<dbReference type="OrthoDB" id="10259681at2759"/>
<keyword evidence="7 10" id="KW-0443">Lipid metabolism</keyword>
<evidence type="ECO:0000256" key="7">
    <source>
        <dbReference type="ARBA" id="ARBA00023098"/>
    </source>
</evidence>
<comment type="similarity">
    <text evidence="10">Belongs to the ELO family.</text>
</comment>
<dbReference type="eggNOG" id="KOG3072">
    <property type="taxonomic scope" value="Eukaryota"/>
</dbReference>
<evidence type="ECO:0000256" key="11">
    <source>
        <dbReference type="SAM" id="MobiDB-lite"/>
    </source>
</evidence>
<keyword evidence="9 10" id="KW-0275">Fatty acid biosynthesis</keyword>
<sequence length="492" mass="53758">MASPAVHVELPSASLFRFPPHLSPPFSPPPPAGSTSFAPPINIPDHIYLAALDARVPLTIAAVYAVTAKALNVYNRSTGRRPWAISKTRAFFVFVVLHNIFLAVYSAWTFYGMLNILRRSFVSPFASTVDSSTGSISNGGWAGTVDGYCRLNGAPGLGNGLFFNEAAGQWQTSSALGDSFSSLDRSQPGRMWNEGLSFYGWIFYLSKFYEVLDTFIILAKGKFSSTLQTYHHAGAMMCMWAGMRYMSAPIWVFAFVNSGIHALMYTYYTITAFSIRVPTSVKRALTTLQITQFLLGASYTMMHSFVSYTVPVVLKSGSQAASGGDGEVFRPIDAMNSSMADAAITVRYGHKTVPCIRSTGETFAIWLNVLYLAPLTYLFGKFFVTSYLRRSNAENARAARLGKKEGQAPSNSVHNSNATIATTIATTASAAEALVRRRLSNVSNLAEQAGWDAARGLEKEVYGESGEAIEEDEEDSPRPDLLQVKPRSRRAN</sequence>
<dbReference type="PANTHER" id="PTHR11157:SF169">
    <property type="entry name" value="ELONGATION OF FATTY ACIDS PROTEIN"/>
    <property type="match status" value="1"/>
</dbReference>
<evidence type="ECO:0000256" key="2">
    <source>
        <dbReference type="ARBA" id="ARBA00022516"/>
    </source>
</evidence>
<evidence type="ECO:0000256" key="5">
    <source>
        <dbReference type="ARBA" id="ARBA00022832"/>
    </source>
</evidence>
<reference evidence="12 13" key="1">
    <citation type="journal article" date="2011" name="Proc. Natl. Acad. Sci. U.S.A.">
        <title>Genome and transcriptome analyses of the mountain pine beetle-fungal symbiont Grosmannia clavigera, a lodgepole pine pathogen.</title>
        <authorList>
            <person name="DiGuistini S."/>
            <person name="Wang Y."/>
            <person name="Liao N.Y."/>
            <person name="Taylor G."/>
            <person name="Tanguay P."/>
            <person name="Feau N."/>
            <person name="Henrissat B."/>
            <person name="Chan S.K."/>
            <person name="Hesse-Orce U."/>
            <person name="Alamouti S.M."/>
            <person name="Tsui C.K.M."/>
            <person name="Docking R.T."/>
            <person name="Levasseur A."/>
            <person name="Haridas S."/>
            <person name="Robertson G."/>
            <person name="Birol I."/>
            <person name="Holt R.A."/>
            <person name="Marra M.A."/>
            <person name="Hamelin R.C."/>
            <person name="Hirst M."/>
            <person name="Jones S.J.M."/>
            <person name="Bohlmann J."/>
            <person name="Breuil C."/>
        </authorList>
    </citation>
    <scope>NUCLEOTIDE SEQUENCE [LARGE SCALE GENOMIC DNA]</scope>
    <source>
        <strain evidence="13">kw1407 / UAMH 11150</strain>
    </source>
</reference>
<proteinExistence type="inferred from homology"/>
<dbReference type="Proteomes" id="UP000007796">
    <property type="component" value="Unassembled WGS sequence"/>
</dbReference>
<comment type="subcellular location">
    <subcellularLocation>
        <location evidence="1">Membrane</location>
        <topology evidence="1">Multi-pass membrane protein</topology>
    </subcellularLocation>
</comment>
<evidence type="ECO:0000256" key="10">
    <source>
        <dbReference type="RuleBase" id="RU361115"/>
    </source>
</evidence>
<feature type="region of interest" description="Disordered" evidence="11">
    <location>
        <begin position="462"/>
        <end position="492"/>
    </location>
</feature>
<gene>
    <name evidence="12" type="ORF">CMQ_1016</name>
</gene>
<comment type="catalytic activity">
    <reaction evidence="10">
        <text>an acyl-CoA + malonyl-CoA + H(+) = a 3-oxoacyl-CoA + CO2 + CoA</text>
        <dbReference type="Rhea" id="RHEA:50252"/>
        <dbReference type="ChEBI" id="CHEBI:15378"/>
        <dbReference type="ChEBI" id="CHEBI:16526"/>
        <dbReference type="ChEBI" id="CHEBI:57287"/>
        <dbReference type="ChEBI" id="CHEBI:57384"/>
        <dbReference type="ChEBI" id="CHEBI:58342"/>
        <dbReference type="ChEBI" id="CHEBI:90726"/>
    </reaction>
    <physiologicalReaction direction="left-to-right" evidence="10">
        <dbReference type="Rhea" id="RHEA:50253"/>
    </physiologicalReaction>
</comment>
<dbReference type="STRING" id="655863.F0XC65"/>
<evidence type="ECO:0000256" key="9">
    <source>
        <dbReference type="ARBA" id="ARBA00023160"/>
    </source>
</evidence>
<feature type="transmembrane region" description="Helical" evidence="10">
    <location>
        <begin position="90"/>
        <end position="111"/>
    </location>
</feature>
<dbReference type="AlphaFoldDB" id="F0XC65"/>
<dbReference type="GeneID" id="25973848"/>
<protein>
    <recommendedName>
        <fullName evidence="10">Elongation of fatty acids protein</fullName>
        <ecNumber evidence="10">2.3.1.-</ecNumber>
    </recommendedName>
</protein>
<keyword evidence="5 10" id="KW-0276">Fatty acid metabolism</keyword>
<dbReference type="PANTHER" id="PTHR11157">
    <property type="entry name" value="FATTY ACID ACYL TRANSFERASE-RELATED"/>
    <property type="match status" value="1"/>
</dbReference>
<feature type="transmembrane region" description="Helical" evidence="10">
    <location>
        <begin position="363"/>
        <end position="384"/>
    </location>
</feature>
<evidence type="ECO:0000313" key="12">
    <source>
        <dbReference type="EMBL" id="EFX04088.1"/>
    </source>
</evidence>
<keyword evidence="13" id="KW-1185">Reference proteome</keyword>
<dbReference type="RefSeq" id="XP_014173570.1">
    <property type="nucleotide sequence ID" value="XM_014318095.1"/>
</dbReference>
<dbReference type="GO" id="GO:0042761">
    <property type="term" value="P:very long-chain fatty acid biosynthetic process"/>
    <property type="evidence" value="ECO:0007669"/>
    <property type="project" value="TreeGrafter"/>
</dbReference>
<evidence type="ECO:0000256" key="4">
    <source>
        <dbReference type="ARBA" id="ARBA00022692"/>
    </source>
</evidence>
<keyword evidence="6 10" id="KW-1133">Transmembrane helix</keyword>
<dbReference type="HOGENOM" id="CLU_017661_2_0_1"/>
<evidence type="ECO:0000256" key="6">
    <source>
        <dbReference type="ARBA" id="ARBA00022989"/>
    </source>
</evidence>
<comment type="caution">
    <text evidence="10">Lacks conserved residue(s) required for the propagation of feature annotation.</text>
</comment>
<dbReference type="EMBL" id="GL629765">
    <property type="protein sequence ID" value="EFX04088.1"/>
    <property type="molecule type" value="Genomic_DNA"/>
</dbReference>
<dbReference type="GO" id="GO:0005789">
    <property type="term" value="C:endoplasmic reticulum membrane"/>
    <property type="evidence" value="ECO:0007669"/>
    <property type="project" value="TreeGrafter"/>
</dbReference>
<dbReference type="Pfam" id="PF01151">
    <property type="entry name" value="ELO"/>
    <property type="match status" value="1"/>
</dbReference>
<dbReference type="GO" id="GO:0034625">
    <property type="term" value="P:fatty acid elongation, monounsaturated fatty acid"/>
    <property type="evidence" value="ECO:0007669"/>
    <property type="project" value="TreeGrafter"/>
</dbReference>
<feature type="transmembrane region" description="Helical" evidence="10">
    <location>
        <begin position="245"/>
        <end position="268"/>
    </location>
</feature>
<keyword evidence="3 10" id="KW-0808">Transferase</keyword>
<dbReference type="GO" id="GO:0019367">
    <property type="term" value="P:fatty acid elongation, saturated fatty acid"/>
    <property type="evidence" value="ECO:0007669"/>
    <property type="project" value="TreeGrafter"/>
</dbReference>
<keyword evidence="8 10" id="KW-0472">Membrane</keyword>
<keyword evidence="2 10" id="KW-0444">Lipid biosynthesis</keyword>
<evidence type="ECO:0000256" key="3">
    <source>
        <dbReference type="ARBA" id="ARBA00022679"/>
    </source>
</evidence>
<dbReference type="GO" id="GO:0034626">
    <property type="term" value="P:fatty acid elongation, polyunsaturated fatty acid"/>
    <property type="evidence" value="ECO:0007669"/>
    <property type="project" value="TreeGrafter"/>
</dbReference>
<dbReference type="GO" id="GO:0030148">
    <property type="term" value="P:sphingolipid biosynthetic process"/>
    <property type="evidence" value="ECO:0007669"/>
    <property type="project" value="TreeGrafter"/>
</dbReference>
<evidence type="ECO:0000313" key="13">
    <source>
        <dbReference type="Proteomes" id="UP000007796"/>
    </source>
</evidence>
<name>F0XC65_GROCL</name>
<dbReference type="InParanoid" id="F0XC65"/>
<keyword evidence="4 10" id="KW-0812">Transmembrane</keyword>
<organism evidence="13">
    <name type="scientific">Grosmannia clavigera (strain kw1407 / UAMH 11150)</name>
    <name type="common">Blue stain fungus</name>
    <name type="synonym">Graphiocladiella clavigera</name>
    <dbReference type="NCBI Taxonomy" id="655863"/>
    <lineage>
        <taxon>Eukaryota</taxon>
        <taxon>Fungi</taxon>
        <taxon>Dikarya</taxon>
        <taxon>Ascomycota</taxon>
        <taxon>Pezizomycotina</taxon>
        <taxon>Sordariomycetes</taxon>
        <taxon>Sordariomycetidae</taxon>
        <taxon>Ophiostomatales</taxon>
        <taxon>Ophiostomataceae</taxon>
        <taxon>Leptographium</taxon>
    </lineage>
</organism>
<accession>F0XC65</accession>
<dbReference type="InterPro" id="IPR002076">
    <property type="entry name" value="ELO_fam"/>
</dbReference>
<dbReference type="EC" id="2.3.1.-" evidence="10"/>
<evidence type="ECO:0000256" key="8">
    <source>
        <dbReference type="ARBA" id="ARBA00023136"/>
    </source>
</evidence>